<feature type="chain" id="PRO_5045156574" evidence="14">
    <location>
        <begin position="21"/>
        <end position="1340"/>
    </location>
</feature>
<keyword evidence="17" id="KW-1185">Reference proteome</keyword>
<evidence type="ECO:0000256" key="3">
    <source>
        <dbReference type="ARBA" id="ARBA00022692"/>
    </source>
</evidence>
<feature type="signal peptide" evidence="14">
    <location>
        <begin position="1"/>
        <end position="20"/>
    </location>
</feature>
<feature type="transmembrane region" description="Helical" evidence="13">
    <location>
        <begin position="943"/>
        <end position="967"/>
    </location>
</feature>
<dbReference type="InterPro" id="IPR003595">
    <property type="entry name" value="Tyr_Pase_cat"/>
</dbReference>
<dbReference type="PANTHER" id="PTHR46106">
    <property type="entry name" value="IA-2 PROTEIN TYROSINE PHOSPHATASE, ISOFORM C"/>
    <property type="match status" value="1"/>
</dbReference>
<dbReference type="Pfam" id="PF11548">
    <property type="entry name" value="Receptor_IA-2"/>
    <property type="match status" value="1"/>
</dbReference>
<feature type="domain" description="Tyrosine specific protein phosphatases" evidence="16">
    <location>
        <begin position="1249"/>
        <end position="1321"/>
    </location>
</feature>
<keyword evidence="7 13" id="KW-0472">Membrane</keyword>
<keyword evidence="6" id="KW-0770">Synapse</keyword>
<dbReference type="PANTHER" id="PTHR46106:SF4">
    <property type="entry name" value="IA-2 PROTEIN TYROSINE PHOSPHATASE, ISOFORM C"/>
    <property type="match status" value="1"/>
</dbReference>
<dbReference type="PRINTS" id="PR00700">
    <property type="entry name" value="PRTYPHPHTASE"/>
</dbReference>
<evidence type="ECO:0000313" key="17">
    <source>
        <dbReference type="Proteomes" id="UP000695022"/>
    </source>
</evidence>
<dbReference type="SMART" id="SM00194">
    <property type="entry name" value="PTPc"/>
    <property type="match status" value="1"/>
</dbReference>
<accession>A0ABM1E3D0</accession>
<dbReference type="RefSeq" id="XP_014666701.1">
    <property type="nucleotide sequence ID" value="XM_014811215.1"/>
</dbReference>
<evidence type="ECO:0000256" key="2">
    <source>
        <dbReference type="ARBA" id="ARBA00022553"/>
    </source>
</evidence>
<evidence type="ECO:0000256" key="9">
    <source>
        <dbReference type="ARBA" id="ARBA00023180"/>
    </source>
</evidence>
<feature type="domain" description="Tyrosine-protein phosphatase" evidence="15">
    <location>
        <begin position="1070"/>
        <end position="1330"/>
    </location>
</feature>
<dbReference type="SUPFAM" id="SSF52799">
    <property type="entry name" value="(Phosphotyrosine protein) phosphatases II"/>
    <property type="match status" value="1"/>
</dbReference>
<evidence type="ECO:0000256" key="14">
    <source>
        <dbReference type="SAM" id="SignalP"/>
    </source>
</evidence>
<keyword evidence="8" id="KW-0675">Receptor</keyword>
<evidence type="ECO:0000256" key="13">
    <source>
        <dbReference type="SAM" id="Phobius"/>
    </source>
</evidence>
<feature type="region of interest" description="Disordered" evidence="12">
    <location>
        <begin position="652"/>
        <end position="673"/>
    </location>
</feature>
<dbReference type="Pfam" id="PF00102">
    <property type="entry name" value="Y_phosphatase"/>
    <property type="match status" value="1"/>
</dbReference>
<feature type="region of interest" description="Disordered" evidence="12">
    <location>
        <begin position="321"/>
        <end position="478"/>
    </location>
</feature>
<keyword evidence="3 13" id="KW-0812">Transmembrane</keyword>
<evidence type="ECO:0000256" key="12">
    <source>
        <dbReference type="SAM" id="MobiDB-lite"/>
    </source>
</evidence>
<dbReference type="Gene3D" id="3.90.190.10">
    <property type="entry name" value="Protein tyrosine phosphatase superfamily"/>
    <property type="match status" value="1"/>
</dbReference>
<evidence type="ECO:0000259" key="15">
    <source>
        <dbReference type="PROSITE" id="PS50055"/>
    </source>
</evidence>
<evidence type="ECO:0000256" key="7">
    <source>
        <dbReference type="ARBA" id="ARBA00023136"/>
    </source>
</evidence>
<name>A0ABM1E3D0_PRICU</name>
<dbReference type="InterPro" id="IPR033522">
    <property type="entry name" value="IA-2/IA-2_beta"/>
</dbReference>
<evidence type="ECO:0000256" key="5">
    <source>
        <dbReference type="ARBA" id="ARBA00022989"/>
    </source>
</evidence>
<evidence type="ECO:0000256" key="4">
    <source>
        <dbReference type="ARBA" id="ARBA00022729"/>
    </source>
</evidence>
<evidence type="ECO:0000256" key="6">
    <source>
        <dbReference type="ARBA" id="ARBA00023018"/>
    </source>
</evidence>
<dbReference type="PROSITE" id="PS00383">
    <property type="entry name" value="TYR_PHOSPHATASE_1"/>
    <property type="match status" value="1"/>
</dbReference>
<organism evidence="17 18">
    <name type="scientific">Priapulus caudatus</name>
    <name type="common">Priapulid worm</name>
    <dbReference type="NCBI Taxonomy" id="37621"/>
    <lineage>
        <taxon>Eukaryota</taxon>
        <taxon>Metazoa</taxon>
        <taxon>Ecdysozoa</taxon>
        <taxon>Scalidophora</taxon>
        <taxon>Priapulida</taxon>
        <taxon>Priapulimorpha</taxon>
        <taxon>Priapulimorphida</taxon>
        <taxon>Priapulidae</taxon>
        <taxon>Priapulus</taxon>
    </lineage>
</organism>
<dbReference type="Proteomes" id="UP000695022">
    <property type="component" value="Unplaced"/>
</dbReference>
<evidence type="ECO:0000256" key="10">
    <source>
        <dbReference type="ARBA" id="ARBA00023329"/>
    </source>
</evidence>
<feature type="region of interest" description="Disordered" evidence="12">
    <location>
        <begin position="579"/>
        <end position="628"/>
    </location>
</feature>
<evidence type="ECO:0000256" key="8">
    <source>
        <dbReference type="ARBA" id="ARBA00023170"/>
    </source>
</evidence>
<feature type="compositionally biased region" description="Acidic residues" evidence="12">
    <location>
        <begin position="321"/>
        <end position="345"/>
    </location>
</feature>
<feature type="region of interest" description="Disordered" evidence="12">
    <location>
        <begin position="527"/>
        <end position="552"/>
    </location>
</feature>
<dbReference type="GeneID" id="106808477"/>
<proteinExistence type="predicted"/>
<keyword evidence="4 14" id="KW-0732">Signal</keyword>
<evidence type="ECO:0000256" key="11">
    <source>
        <dbReference type="ARBA" id="ARBA00034103"/>
    </source>
</evidence>
<dbReference type="PROSITE" id="PS50055">
    <property type="entry name" value="TYR_PHOSPHATASE_PTP"/>
    <property type="match status" value="1"/>
</dbReference>
<keyword evidence="5 13" id="KW-1133">Transmembrane helix</keyword>
<dbReference type="Gene3D" id="3.30.70.2470">
    <property type="entry name" value="Protein-tyrosine phosphatase receptor IA-2 ectodomain"/>
    <property type="match status" value="1"/>
</dbReference>
<dbReference type="InterPro" id="IPR029021">
    <property type="entry name" value="Prot-tyrosine_phosphatase-like"/>
</dbReference>
<dbReference type="SMART" id="SM00404">
    <property type="entry name" value="PTPc_motif"/>
    <property type="match status" value="1"/>
</dbReference>
<evidence type="ECO:0000313" key="18">
    <source>
        <dbReference type="RefSeq" id="XP_014666701.1"/>
    </source>
</evidence>
<dbReference type="InterPro" id="IPR016130">
    <property type="entry name" value="Tyr_Pase_AS"/>
</dbReference>
<keyword evidence="10" id="KW-0968">Cytoplasmic vesicle</keyword>
<dbReference type="PROSITE" id="PS50056">
    <property type="entry name" value="TYR_PHOSPHATASE_2"/>
    <property type="match status" value="1"/>
</dbReference>
<sequence length="1340" mass="145233">MLRWWCVLVLLSGEIGRSFAEGRIGCLISPDACVAGEDCIDDDLFGNCQDRFLPQDSHKYHLQFSSLGILEAEVTRLIKYKFTWFDSYTQCILRHILIADRYDIPYDQAKCDAQLASDASRGYKILQLSKALRDMGLVEEPGSTQNDRDYVDTGVYGTPYFYVNEETGKYTNDPGADSLQKYDFFSGSNDSIGKLEHLITLYLSSKYPDSLSGAEREGEWNPGEAYDRAYGDYDGRYAGELGGYDDAGGYDEAAGKAGGYDDAAGKAGGYDDAAGKAGGYDDAAGKAGGYDDVAGKAGGYDDAAGKAGSYEMAADKIGGYEDDSEKAMSSDDEDAEKVDGYDEGAGDGGIYENAGDGGGKENAGDGDGDGGGVGGGDENAGDGGGDGGGDKNAGDGGGDGGGDKNAGDGGGDGGGDKNAGAGGGNENSGNSAGHENAGNAGRFDYGGDPYYDDYTYRDNGGGYAGVSDDDDDDSAYLDSGLNNLVKPSYIAYNDIPNTLVDSDYGGGGGGDDDSLLYLLEHNSLQPWQGGGGGGARSSNDAAGRPWKASLDDDIRQSENGIYDMLSDDWYEHLNKAPDEQDLEEEAADEEAAESEDAEHGGIPRDPGAGEIKGAMQVADGPEEGEESPAFHEPLLVGQSPVEESEMASILNDDSKGEKDEGGKNMNDYLPPSFYDALTDLQDEEQLGTETNKKKKADVTGSLAVDLSPGEEEQLEKVLMQYLNERGWPESEVTDEDIKDILLLADKVVSEKRDKEYVEHTPVQAVGSDESFSREKGVLLQGMPETVQYGNPLLGKSEVPRAEHSSHAEGDDKAIAVETKSVGGEQAGDMDGDGDIDVVDTRYAYIRSKQKLDKETAREMLDKLASLLGLSPDTFTDIRTAGTEVTFMVKDNRRHLNATQIGEAAKAEKANLFNMTGGKVQILEAGYGKDRTKLEVRDADDNRFFVLTFVLCGCIAGCILAVVVIYLVRRHTRSQEKLKNMTSNIESEVTQDYQDLCRQRMAGKNSKPEPIHAAAQRVSSLSQSEASVRSPSSRSSTSSWSEEPATTNMDISTGHIVLAYMEDHLKNKDRLQQEWTALTAYEADPSNNSISQIEQNMLKNRFPEATPYDHSRVILNDSTNVNGSDYINANTITDHDPRNPAYIVTQGPLPHTVADFWQMVWEQGSVVIVTLTRLTENGVSMCHRYWPEEGSELYHIYEVHLVSEHIWCDDYLVRSFYLKNLQTNETRTVTQFHFLSWPAYSVPSSAKALLEFRRKVNKSYRGRSCPIVVHCGDGSGRSGTYCLIDMVLNRLTKGAKEIDIAATLEHIRDQRIGMVKTKEQFEFALNAVAEEVNAILKALTQ</sequence>
<feature type="compositionally biased region" description="Basic and acidic residues" evidence="12">
    <location>
        <begin position="652"/>
        <end position="662"/>
    </location>
</feature>
<protein>
    <submittedName>
        <fullName evidence="18">Uncharacterized protein LOC106808477</fullName>
    </submittedName>
</protein>
<feature type="compositionally biased region" description="Gly residues" evidence="12">
    <location>
        <begin position="369"/>
        <end position="387"/>
    </location>
</feature>
<dbReference type="InterPro" id="IPR000387">
    <property type="entry name" value="Tyr_Pase_dom"/>
</dbReference>
<keyword evidence="9" id="KW-0325">Glycoprotein</keyword>
<evidence type="ECO:0000256" key="1">
    <source>
        <dbReference type="ARBA" id="ARBA00004212"/>
    </source>
</evidence>
<dbReference type="InterPro" id="IPR038112">
    <property type="entry name" value="Receptor_IA-2_ectodomain_sf"/>
</dbReference>
<comment type="subcellular location">
    <subcellularLocation>
        <location evidence="1">Cytoplasmic vesicle</location>
        <location evidence="1">Secretory vesicle membrane</location>
        <topology evidence="1">Single-pass type I membrane protein</topology>
    </subcellularLocation>
    <subcellularLocation>
        <location evidence="11">Synapse</location>
    </subcellularLocation>
</comment>
<dbReference type="InterPro" id="IPR000242">
    <property type="entry name" value="PTP_cat"/>
</dbReference>
<feature type="compositionally biased region" description="Acidic residues" evidence="12">
    <location>
        <begin position="579"/>
        <end position="596"/>
    </location>
</feature>
<feature type="region of interest" description="Disordered" evidence="12">
    <location>
        <begin position="1000"/>
        <end position="1046"/>
    </location>
</feature>
<keyword evidence="2" id="KW-0597">Phosphoprotein</keyword>
<gene>
    <name evidence="18" type="primary">LOC106808477</name>
</gene>
<evidence type="ECO:0000259" key="16">
    <source>
        <dbReference type="PROSITE" id="PS50056"/>
    </source>
</evidence>
<dbReference type="InterPro" id="IPR021613">
    <property type="entry name" value="Receptor_IA-2_dom"/>
</dbReference>
<feature type="compositionally biased region" description="Gly residues" evidence="12">
    <location>
        <begin position="407"/>
        <end position="426"/>
    </location>
</feature>
<reference evidence="18" key="1">
    <citation type="submission" date="2025-08" db="UniProtKB">
        <authorList>
            <consortium name="RefSeq"/>
        </authorList>
    </citation>
    <scope>IDENTIFICATION</scope>
</reference>
<feature type="compositionally biased region" description="Low complexity" evidence="12">
    <location>
        <begin position="1021"/>
        <end position="1040"/>
    </location>
</feature>